<dbReference type="FunFam" id="3.30.70.1560:FF:000002">
    <property type="entry name" value="Pseudouridine synthase"/>
    <property type="match status" value="1"/>
</dbReference>
<dbReference type="EC" id="5.4.99.-" evidence="6"/>
<dbReference type="Pfam" id="PF00849">
    <property type="entry name" value="PseudoU_synth_2"/>
    <property type="match status" value="1"/>
</dbReference>
<dbReference type="PANTHER" id="PTHR47683">
    <property type="entry name" value="PSEUDOURIDINE SYNTHASE FAMILY PROTEIN-RELATED"/>
    <property type="match status" value="1"/>
</dbReference>
<keyword evidence="2 6" id="KW-0413">Isomerase</keyword>
<evidence type="ECO:0000313" key="9">
    <source>
        <dbReference type="Proteomes" id="UP001161389"/>
    </source>
</evidence>
<dbReference type="InterPro" id="IPR018496">
    <property type="entry name" value="PsdUridine_synth_RsuA/RluB_CS"/>
</dbReference>
<dbReference type="GO" id="GO:0160138">
    <property type="term" value="F:23S rRNA pseudouridine(2604) synthase activity"/>
    <property type="evidence" value="ECO:0007669"/>
    <property type="project" value="UniProtKB-EC"/>
</dbReference>
<sequence>MSQYPVRINKFISATGYCPRKEADRLIKAKQVTHNGEDCRLGTLVEAGDVVIVQDQVLDHKDYTDRQHVYLAYHKPVGVTCTAAPTVKNNIVEAITHEQRIFPIGRLDKASEGLLLMTSDGDIVNKILRAENAHDKEYLVDVDKPITEDFLKQMASGVEILDTITKPCEVSLVAPQQFRIILHQGLNRQIRRMSSALGYKVQRLQRLRIMNIELADLPAGEWRALSEEELAELKATTQNSINCNKFVS</sequence>
<evidence type="ECO:0000256" key="2">
    <source>
        <dbReference type="ARBA" id="ARBA00023235"/>
    </source>
</evidence>
<dbReference type="AlphaFoldDB" id="A0AA37W674"/>
<reference evidence="8" key="2">
    <citation type="submission" date="2023-01" db="EMBL/GenBank/DDBJ databases">
        <title>Draft genome sequence of Litoribrevibacter albus strain NBRC 110071.</title>
        <authorList>
            <person name="Sun Q."/>
            <person name="Mori K."/>
        </authorList>
    </citation>
    <scope>NUCLEOTIDE SEQUENCE</scope>
    <source>
        <strain evidence="8">NBRC 110071</strain>
    </source>
</reference>
<dbReference type="PROSITE" id="PS50889">
    <property type="entry name" value="S4"/>
    <property type="match status" value="1"/>
</dbReference>
<proteinExistence type="inferred from homology"/>
<dbReference type="Gene3D" id="3.30.70.1560">
    <property type="entry name" value="Alpha-L RNA-binding motif"/>
    <property type="match status" value="1"/>
</dbReference>
<organism evidence="8 9">
    <name type="scientific">Litoribrevibacter albus</name>
    <dbReference type="NCBI Taxonomy" id="1473156"/>
    <lineage>
        <taxon>Bacteria</taxon>
        <taxon>Pseudomonadati</taxon>
        <taxon>Pseudomonadota</taxon>
        <taxon>Gammaproteobacteria</taxon>
        <taxon>Oceanospirillales</taxon>
        <taxon>Oceanospirillaceae</taxon>
        <taxon>Litoribrevibacter</taxon>
    </lineage>
</organism>
<dbReference type="InterPro" id="IPR042092">
    <property type="entry name" value="PsdUridine_s_RsuA/RluB/E/F_cat"/>
</dbReference>
<comment type="caution">
    <text evidence="8">The sequence shown here is derived from an EMBL/GenBank/DDBJ whole genome shotgun (WGS) entry which is preliminary data.</text>
</comment>
<evidence type="ECO:0000256" key="5">
    <source>
        <dbReference type="PROSITE-ProRule" id="PRU00182"/>
    </source>
</evidence>
<comment type="similarity">
    <text evidence="1 6">Belongs to the pseudouridine synthase RsuA family.</text>
</comment>
<dbReference type="GO" id="GO:0003723">
    <property type="term" value="F:RNA binding"/>
    <property type="evidence" value="ECO:0007669"/>
    <property type="project" value="UniProtKB-KW"/>
</dbReference>
<dbReference type="Gene3D" id="3.10.290.10">
    <property type="entry name" value="RNA-binding S4 domain"/>
    <property type="match status" value="1"/>
</dbReference>
<dbReference type="RefSeq" id="WP_284377456.1">
    <property type="nucleotide sequence ID" value="NZ_BSNM01000002.1"/>
</dbReference>
<evidence type="ECO:0000313" key="8">
    <source>
        <dbReference type="EMBL" id="GLQ29609.1"/>
    </source>
</evidence>
<name>A0AA37W674_9GAMM</name>
<reference evidence="8" key="1">
    <citation type="journal article" date="2014" name="Int. J. Syst. Evol. Microbiol.">
        <title>Complete genome sequence of Corynebacterium casei LMG S-19264T (=DSM 44701T), isolated from a smear-ripened cheese.</title>
        <authorList>
            <consortium name="US DOE Joint Genome Institute (JGI-PGF)"/>
            <person name="Walter F."/>
            <person name="Albersmeier A."/>
            <person name="Kalinowski J."/>
            <person name="Ruckert C."/>
        </authorList>
    </citation>
    <scope>NUCLEOTIDE SEQUENCE</scope>
    <source>
        <strain evidence="8">NBRC 110071</strain>
    </source>
</reference>
<protein>
    <recommendedName>
        <fullName evidence="6">Pseudouridine synthase</fullName>
        <ecNumber evidence="6">5.4.99.-</ecNumber>
    </recommendedName>
</protein>
<dbReference type="SUPFAM" id="SSF55174">
    <property type="entry name" value="Alpha-L RNA-binding motif"/>
    <property type="match status" value="1"/>
</dbReference>
<dbReference type="SMART" id="SM00363">
    <property type="entry name" value="S4"/>
    <property type="match status" value="1"/>
</dbReference>
<gene>
    <name evidence="8" type="ORF">GCM10007876_00870</name>
</gene>
<evidence type="ECO:0000256" key="3">
    <source>
        <dbReference type="ARBA" id="ARBA00036390"/>
    </source>
</evidence>
<evidence type="ECO:0000256" key="1">
    <source>
        <dbReference type="ARBA" id="ARBA00008348"/>
    </source>
</evidence>
<dbReference type="EMBL" id="BSNM01000002">
    <property type="protein sequence ID" value="GLQ29609.1"/>
    <property type="molecule type" value="Genomic_DNA"/>
</dbReference>
<dbReference type="InterPro" id="IPR050343">
    <property type="entry name" value="RsuA_PseudoU_synthase"/>
</dbReference>
<evidence type="ECO:0000256" key="6">
    <source>
        <dbReference type="RuleBase" id="RU003887"/>
    </source>
</evidence>
<evidence type="ECO:0000256" key="4">
    <source>
        <dbReference type="ARBA" id="ARBA00036535"/>
    </source>
</evidence>
<dbReference type="InterPro" id="IPR020103">
    <property type="entry name" value="PsdUridine_synth_cat_dom_sf"/>
</dbReference>
<dbReference type="SUPFAM" id="SSF55120">
    <property type="entry name" value="Pseudouridine synthase"/>
    <property type="match status" value="1"/>
</dbReference>
<dbReference type="GO" id="GO:0000455">
    <property type="term" value="P:enzyme-directed rRNA pseudouridine synthesis"/>
    <property type="evidence" value="ECO:0007669"/>
    <property type="project" value="UniProtKB-ARBA"/>
</dbReference>
<dbReference type="Pfam" id="PF01479">
    <property type="entry name" value="S4"/>
    <property type="match status" value="1"/>
</dbReference>
<dbReference type="InterPro" id="IPR020094">
    <property type="entry name" value="TruA/RsuA/RluB/E/F_N"/>
</dbReference>
<dbReference type="CDD" id="cd00165">
    <property type="entry name" value="S4"/>
    <property type="match status" value="1"/>
</dbReference>
<comment type="catalytic activity">
    <reaction evidence="3">
        <text>uridine(35) in tRNA(Tyr) = pseudouridine(35) in tRNA(Tyr)</text>
        <dbReference type="Rhea" id="RHEA:60556"/>
        <dbReference type="Rhea" id="RHEA-COMP:15607"/>
        <dbReference type="Rhea" id="RHEA-COMP:15608"/>
        <dbReference type="ChEBI" id="CHEBI:65314"/>
        <dbReference type="ChEBI" id="CHEBI:65315"/>
    </reaction>
</comment>
<dbReference type="InterPro" id="IPR006145">
    <property type="entry name" value="PsdUridine_synth_RsuA/RluA"/>
</dbReference>
<dbReference type="Proteomes" id="UP001161389">
    <property type="component" value="Unassembled WGS sequence"/>
</dbReference>
<dbReference type="InterPro" id="IPR002942">
    <property type="entry name" value="S4_RNA-bd"/>
</dbReference>
<dbReference type="NCBIfam" id="TIGR00093">
    <property type="entry name" value="pseudouridine synthase"/>
    <property type="match status" value="1"/>
</dbReference>
<keyword evidence="9" id="KW-1185">Reference proteome</keyword>
<evidence type="ECO:0000259" key="7">
    <source>
        <dbReference type="SMART" id="SM00363"/>
    </source>
</evidence>
<dbReference type="PROSITE" id="PS01149">
    <property type="entry name" value="PSI_RSU"/>
    <property type="match status" value="1"/>
</dbReference>
<dbReference type="InterPro" id="IPR036986">
    <property type="entry name" value="S4_RNA-bd_sf"/>
</dbReference>
<accession>A0AA37W674</accession>
<comment type="catalytic activity">
    <reaction evidence="4">
        <text>uridine(2604) in 23S rRNA = pseudouridine(2604) in 23S rRNA</text>
        <dbReference type="Rhea" id="RHEA:38875"/>
        <dbReference type="Rhea" id="RHEA-COMP:10093"/>
        <dbReference type="Rhea" id="RHEA-COMP:10094"/>
        <dbReference type="ChEBI" id="CHEBI:65314"/>
        <dbReference type="ChEBI" id="CHEBI:65315"/>
        <dbReference type="EC" id="5.4.99.21"/>
    </reaction>
</comment>
<dbReference type="CDD" id="cd02554">
    <property type="entry name" value="PseudoU_synth_RluF"/>
    <property type="match status" value="1"/>
</dbReference>
<feature type="domain" description="RNA-binding S4" evidence="7">
    <location>
        <begin position="6"/>
        <end position="62"/>
    </location>
</feature>
<dbReference type="Gene3D" id="3.30.70.580">
    <property type="entry name" value="Pseudouridine synthase I, catalytic domain, N-terminal subdomain"/>
    <property type="match status" value="1"/>
</dbReference>
<keyword evidence="5" id="KW-0694">RNA-binding</keyword>
<dbReference type="InterPro" id="IPR000748">
    <property type="entry name" value="PsdUridine_synth_RsuA/RluB/E/F"/>
</dbReference>
<dbReference type="PANTHER" id="PTHR47683:SF2">
    <property type="entry name" value="RNA-BINDING S4 DOMAIN-CONTAINING PROTEIN"/>
    <property type="match status" value="1"/>
</dbReference>